<dbReference type="EMBL" id="LSRX01008322">
    <property type="protein sequence ID" value="OLP56253.1"/>
    <property type="molecule type" value="Genomic_DNA"/>
</dbReference>
<feature type="non-terminal residue" evidence="1">
    <location>
        <position position="137"/>
    </location>
</feature>
<organism evidence="1 2">
    <name type="scientific">Symbiodinium microadriaticum</name>
    <name type="common">Dinoflagellate</name>
    <name type="synonym">Zooxanthella microadriatica</name>
    <dbReference type="NCBI Taxonomy" id="2951"/>
    <lineage>
        <taxon>Eukaryota</taxon>
        <taxon>Sar</taxon>
        <taxon>Alveolata</taxon>
        <taxon>Dinophyceae</taxon>
        <taxon>Suessiales</taxon>
        <taxon>Symbiodiniaceae</taxon>
        <taxon>Symbiodinium</taxon>
    </lineage>
</organism>
<dbReference type="AlphaFoldDB" id="A0A1Q9ALP7"/>
<reference evidence="1 2" key="1">
    <citation type="submission" date="2016-02" db="EMBL/GenBank/DDBJ databases">
        <title>Genome analysis of coral dinoflagellate symbionts highlights evolutionary adaptations to a symbiotic lifestyle.</title>
        <authorList>
            <person name="Aranda M."/>
            <person name="Li Y."/>
            <person name="Liew Y.J."/>
            <person name="Baumgarten S."/>
            <person name="Simakov O."/>
            <person name="Wilson M."/>
            <person name="Piel J."/>
            <person name="Ashoor H."/>
            <person name="Bougouffa S."/>
            <person name="Bajic V.B."/>
            <person name="Ryu T."/>
            <person name="Ravasi T."/>
            <person name="Bayer T."/>
            <person name="Micklem G."/>
            <person name="Kim H."/>
            <person name="Bhak J."/>
            <person name="Lajeunesse T.C."/>
            <person name="Voolstra C.R."/>
        </authorList>
    </citation>
    <scope>NUCLEOTIDE SEQUENCE [LARGE SCALE GENOMIC DNA]</scope>
    <source>
        <strain evidence="1 2">CCMP2467</strain>
    </source>
</reference>
<evidence type="ECO:0000313" key="2">
    <source>
        <dbReference type="Proteomes" id="UP000186817"/>
    </source>
</evidence>
<keyword evidence="2" id="KW-1185">Reference proteome</keyword>
<name>A0A1Q9ALP7_SYMMI</name>
<dbReference type="Proteomes" id="UP000186817">
    <property type="component" value="Unassembled WGS sequence"/>
</dbReference>
<proteinExistence type="predicted"/>
<accession>A0A1Q9ALP7</accession>
<evidence type="ECO:0000313" key="1">
    <source>
        <dbReference type="EMBL" id="OLP56253.1"/>
    </source>
</evidence>
<sequence>MASGSENMPSDVASAMPSSNASGAFLDYEQVAEAMESEEVRVSPNAADALAEAYGRVFQWENHVGREAASSDLPLESSVLLRQSLDERVMTMLDNLAHTMHRVHILEQEVLDHRQFVLELHSSLMDVAAQVGRHDVS</sequence>
<protein>
    <submittedName>
        <fullName evidence="1">Uncharacterized protein</fullName>
    </submittedName>
</protein>
<gene>
    <name evidence="1" type="ORF">AK812_SmicGene48586</name>
</gene>
<comment type="caution">
    <text evidence="1">The sequence shown here is derived from an EMBL/GenBank/DDBJ whole genome shotgun (WGS) entry which is preliminary data.</text>
</comment>